<keyword evidence="3 10" id="KW-0812">Transmembrane</keyword>
<feature type="transmembrane region" description="Helical" evidence="10">
    <location>
        <begin position="6"/>
        <end position="26"/>
    </location>
</feature>
<gene>
    <name evidence="12" type="primary">Vigan.03G059400</name>
    <name evidence="12" type="ORF">VIGAN_03059400</name>
</gene>
<evidence type="ECO:0000259" key="11">
    <source>
        <dbReference type="Pfam" id="PF08263"/>
    </source>
</evidence>
<dbReference type="InterPro" id="IPR013210">
    <property type="entry name" value="LRR_N_plant-typ"/>
</dbReference>
<evidence type="ECO:0000256" key="9">
    <source>
        <dbReference type="ARBA" id="ARBA00023180"/>
    </source>
</evidence>
<feature type="domain" description="Leucine-rich repeat-containing N-terminal plant-type" evidence="11">
    <location>
        <begin position="29"/>
        <end position="83"/>
    </location>
</feature>
<evidence type="ECO:0000313" key="13">
    <source>
        <dbReference type="Proteomes" id="UP000291084"/>
    </source>
</evidence>
<organism evidence="12 13">
    <name type="scientific">Vigna angularis var. angularis</name>
    <dbReference type="NCBI Taxonomy" id="157739"/>
    <lineage>
        <taxon>Eukaryota</taxon>
        <taxon>Viridiplantae</taxon>
        <taxon>Streptophyta</taxon>
        <taxon>Embryophyta</taxon>
        <taxon>Tracheophyta</taxon>
        <taxon>Spermatophyta</taxon>
        <taxon>Magnoliopsida</taxon>
        <taxon>eudicotyledons</taxon>
        <taxon>Gunneridae</taxon>
        <taxon>Pentapetalae</taxon>
        <taxon>rosids</taxon>
        <taxon>fabids</taxon>
        <taxon>Fabales</taxon>
        <taxon>Fabaceae</taxon>
        <taxon>Papilionoideae</taxon>
        <taxon>50 kb inversion clade</taxon>
        <taxon>NPAAA clade</taxon>
        <taxon>indigoferoid/millettioid clade</taxon>
        <taxon>Phaseoleae</taxon>
        <taxon>Vigna</taxon>
    </lineage>
</organism>
<evidence type="ECO:0000256" key="7">
    <source>
        <dbReference type="ARBA" id="ARBA00023136"/>
    </source>
</evidence>
<dbReference type="Gene3D" id="3.80.10.10">
    <property type="entry name" value="Ribonuclease Inhibitor"/>
    <property type="match status" value="1"/>
</dbReference>
<keyword evidence="4" id="KW-0732">Signal</keyword>
<protein>
    <recommendedName>
        <fullName evidence="11">Leucine-rich repeat-containing N-terminal plant-type domain-containing protein</fullName>
    </recommendedName>
</protein>
<keyword evidence="13" id="KW-1185">Reference proteome</keyword>
<dbReference type="EMBL" id="AP015036">
    <property type="protein sequence ID" value="BAT80964.1"/>
    <property type="molecule type" value="Genomic_DNA"/>
</dbReference>
<dbReference type="InterPro" id="IPR032675">
    <property type="entry name" value="LRR_dom_sf"/>
</dbReference>
<evidence type="ECO:0000256" key="6">
    <source>
        <dbReference type="ARBA" id="ARBA00022989"/>
    </source>
</evidence>
<dbReference type="Proteomes" id="UP000291084">
    <property type="component" value="Chromosome 3"/>
</dbReference>
<dbReference type="AlphaFoldDB" id="A0A0S3RK54"/>
<evidence type="ECO:0000256" key="2">
    <source>
        <dbReference type="ARBA" id="ARBA00022614"/>
    </source>
</evidence>
<keyword evidence="7 10" id="KW-0472">Membrane</keyword>
<keyword evidence="9" id="KW-0325">Glycoprotein</keyword>
<comment type="subcellular location">
    <subcellularLocation>
        <location evidence="1">Membrane</location>
        <topology evidence="1">Single-pass type I membrane protein</topology>
    </subcellularLocation>
</comment>
<keyword evidence="2" id="KW-0433">Leucine-rich repeat</keyword>
<evidence type="ECO:0000256" key="8">
    <source>
        <dbReference type="ARBA" id="ARBA00023170"/>
    </source>
</evidence>
<keyword evidence="8" id="KW-0675">Receptor</keyword>
<evidence type="ECO:0000256" key="4">
    <source>
        <dbReference type="ARBA" id="ARBA00022729"/>
    </source>
</evidence>
<evidence type="ECO:0000313" key="12">
    <source>
        <dbReference type="EMBL" id="BAT80964.1"/>
    </source>
</evidence>
<keyword evidence="6 10" id="KW-1133">Transmembrane helix</keyword>
<proteinExistence type="predicted"/>
<evidence type="ECO:0000256" key="10">
    <source>
        <dbReference type="SAM" id="Phobius"/>
    </source>
</evidence>
<accession>A0A0S3RK54</accession>
<dbReference type="GO" id="GO:0016020">
    <property type="term" value="C:membrane"/>
    <property type="evidence" value="ECO:0007669"/>
    <property type="project" value="UniProtKB-SubCell"/>
</dbReference>
<dbReference type="PANTHER" id="PTHR48061:SF50">
    <property type="entry name" value="LEUCINE-RICH REPEAT-CONTAINING N-TERMINAL PLANT-TYPE DOMAIN-CONTAINING PROTEIN"/>
    <property type="match status" value="1"/>
</dbReference>
<evidence type="ECO:0000256" key="1">
    <source>
        <dbReference type="ARBA" id="ARBA00004479"/>
    </source>
</evidence>
<reference evidence="12 13" key="1">
    <citation type="journal article" date="2015" name="Sci. Rep.">
        <title>The power of single molecule real-time sequencing technology in the de novo assembly of a eukaryotic genome.</title>
        <authorList>
            <person name="Sakai H."/>
            <person name="Naito K."/>
            <person name="Ogiso-Tanaka E."/>
            <person name="Takahashi Y."/>
            <person name="Iseki K."/>
            <person name="Muto C."/>
            <person name="Satou K."/>
            <person name="Teruya K."/>
            <person name="Shiroma A."/>
            <person name="Shimoji M."/>
            <person name="Hirano T."/>
            <person name="Itoh T."/>
            <person name="Kaga A."/>
            <person name="Tomooka N."/>
        </authorList>
    </citation>
    <scope>NUCLEOTIDE SEQUENCE [LARGE SCALE GENOMIC DNA]</scope>
    <source>
        <strain evidence="13">cv. Shumari</strain>
    </source>
</reference>
<dbReference type="Pfam" id="PF08263">
    <property type="entry name" value="LRRNT_2"/>
    <property type="match status" value="1"/>
</dbReference>
<evidence type="ECO:0000256" key="5">
    <source>
        <dbReference type="ARBA" id="ARBA00022737"/>
    </source>
</evidence>
<dbReference type="InterPro" id="IPR046956">
    <property type="entry name" value="RLP23-like"/>
</dbReference>
<evidence type="ECO:0000256" key="3">
    <source>
        <dbReference type="ARBA" id="ARBA00022692"/>
    </source>
</evidence>
<name>A0A0S3RK54_PHAAN</name>
<keyword evidence="5" id="KW-0677">Repeat</keyword>
<sequence>MGWVSVSSLIIFLYFLLHFPSYNCLLCNPHDKSALLQLKNSFFVNSSFQFLLEYDHCSSSHSSETESWKNITDCCGWDGITCDTKSGHVIGLHLYCSHLRDVERHCRKFTPSNYNSH</sequence>
<dbReference type="PANTHER" id="PTHR48061">
    <property type="entry name" value="LEUCINE-RICH REPEAT RECEPTOR PROTEIN KINASE EMS1-LIKE-RELATED"/>
    <property type="match status" value="1"/>
</dbReference>